<dbReference type="AlphaFoldDB" id="B6IRE9"/>
<dbReference type="OrthoDB" id="7184708at2"/>
<dbReference type="EMBL" id="CP000613">
    <property type="protein sequence ID" value="ACI98035.1"/>
    <property type="molecule type" value="Genomic_DNA"/>
</dbReference>
<dbReference type="STRING" id="414684.RC1_0599"/>
<dbReference type="Gene3D" id="2.160.20.120">
    <property type="match status" value="1"/>
</dbReference>
<protein>
    <recommendedName>
        <fullName evidence="2">Putative auto-transporter adhesin head GIN domain-containing protein</fullName>
    </recommendedName>
</protein>
<accession>B6IRE9</accession>
<keyword evidence="1" id="KW-0732">Signal</keyword>
<sequence length="274" mass="27514">MFRPDPSSPAPSRPARGRRTAAAAALLTALLFPLPAALAAPQEFDARAFRIEDLIGDVTVTVATGTGRVGVTLDGPSDMVDRTSVILRNGEVVVDQNLDGVSRRNVDHDDTVRIQVSVPAGSAVTIGNLIGEARIGDLDGPLTLALTSAAEVEAGRVARADLRISGAGAVTVGDVAGPLKLTISGAGAVTTGAVAGAVDVSISGAGHVDIAAVSGPVSIDMSGMADVAVRGGHTPRLEASISGLGSLSFDGVADSRSVRNSGIASVRIRDDSGR</sequence>
<evidence type="ECO:0000313" key="4">
    <source>
        <dbReference type="Proteomes" id="UP000001591"/>
    </source>
</evidence>
<evidence type="ECO:0000256" key="1">
    <source>
        <dbReference type="SAM" id="SignalP"/>
    </source>
</evidence>
<name>B6IRE9_RHOCS</name>
<proteinExistence type="predicted"/>
<feature type="chain" id="PRO_5002846690" description="Putative auto-transporter adhesin head GIN domain-containing protein" evidence="1">
    <location>
        <begin position="40"/>
        <end position="274"/>
    </location>
</feature>
<feature type="domain" description="Putative auto-transporter adhesin head GIN" evidence="2">
    <location>
        <begin position="56"/>
        <end position="231"/>
    </location>
</feature>
<dbReference type="eggNOG" id="COG3595">
    <property type="taxonomic scope" value="Bacteria"/>
</dbReference>
<reference evidence="3 4" key="1">
    <citation type="journal article" date="2010" name="BMC Genomics">
        <title>Metabolic flexibility revealed in the genome of the cyst-forming alpha-1 proteobacterium Rhodospirillum centenum.</title>
        <authorList>
            <person name="Lu Y.K."/>
            <person name="Marden J."/>
            <person name="Han M."/>
            <person name="Swingley W.D."/>
            <person name="Mastrian S.D."/>
            <person name="Chowdhury S.R."/>
            <person name="Hao J."/>
            <person name="Helmy T."/>
            <person name="Kim S."/>
            <person name="Kurdoglu A.A."/>
            <person name="Matthies H.J."/>
            <person name="Rollo D."/>
            <person name="Stothard P."/>
            <person name="Blankenship R.E."/>
            <person name="Bauer C.E."/>
            <person name="Touchman J.W."/>
        </authorList>
    </citation>
    <scope>NUCLEOTIDE SEQUENCE [LARGE SCALE GENOMIC DNA]</scope>
    <source>
        <strain evidence="4">ATCC 51521 / SW</strain>
    </source>
</reference>
<dbReference type="HOGENOM" id="CLU_1015167_0_0_5"/>
<gene>
    <name evidence="3" type="ordered locus">RC1_0599</name>
</gene>
<dbReference type="Proteomes" id="UP000001591">
    <property type="component" value="Chromosome"/>
</dbReference>
<organism evidence="3 4">
    <name type="scientific">Rhodospirillum centenum (strain ATCC 51521 / SW)</name>
    <dbReference type="NCBI Taxonomy" id="414684"/>
    <lineage>
        <taxon>Bacteria</taxon>
        <taxon>Pseudomonadati</taxon>
        <taxon>Pseudomonadota</taxon>
        <taxon>Alphaproteobacteria</taxon>
        <taxon>Rhodospirillales</taxon>
        <taxon>Rhodospirillaceae</taxon>
        <taxon>Rhodospirillum</taxon>
    </lineage>
</organism>
<feature type="signal peptide" evidence="1">
    <location>
        <begin position="1"/>
        <end position="39"/>
    </location>
</feature>
<evidence type="ECO:0000259" key="2">
    <source>
        <dbReference type="Pfam" id="PF10988"/>
    </source>
</evidence>
<evidence type="ECO:0000313" key="3">
    <source>
        <dbReference type="EMBL" id="ACI98035.1"/>
    </source>
</evidence>
<dbReference type="RefSeq" id="WP_012565827.1">
    <property type="nucleotide sequence ID" value="NC_011420.2"/>
</dbReference>
<dbReference type="InterPro" id="IPR021255">
    <property type="entry name" value="DUF2807"/>
</dbReference>
<keyword evidence="4" id="KW-1185">Reference proteome</keyword>
<dbReference type="KEGG" id="rce:RC1_0599"/>
<dbReference type="Pfam" id="PF10988">
    <property type="entry name" value="DUF2807"/>
    <property type="match status" value="1"/>
</dbReference>